<proteinExistence type="predicted"/>
<evidence type="ECO:0000313" key="3">
    <source>
        <dbReference type="Proteomes" id="UP000769022"/>
    </source>
</evidence>
<evidence type="ECO:0000256" key="1">
    <source>
        <dbReference type="SAM" id="Coils"/>
    </source>
</evidence>
<dbReference type="Proteomes" id="UP000769022">
    <property type="component" value="Chromosome"/>
</dbReference>
<dbReference type="KEGG" id="pphy:H7686_0001130"/>
<name>A0AAX3B9U6_9MOLU</name>
<dbReference type="RefSeq" id="WP_193621855.1">
    <property type="nucleotide sequence ID" value="NZ_JACRYS020000006.1"/>
</dbReference>
<protein>
    <recommendedName>
        <fullName evidence="4">Sequence-variable mosaic (SVM) signal sequence domain-containing protein</fullName>
    </recommendedName>
</protein>
<evidence type="ECO:0000313" key="2">
    <source>
        <dbReference type="EMBL" id="UQV27406.1"/>
    </source>
</evidence>
<keyword evidence="1" id="KW-0175">Coiled coil</keyword>
<feature type="coiled-coil region" evidence="1">
    <location>
        <begin position="174"/>
        <end position="306"/>
    </location>
</feature>
<evidence type="ECO:0008006" key="4">
    <source>
        <dbReference type="Google" id="ProtNLM"/>
    </source>
</evidence>
<organism evidence="2 3">
    <name type="scientific">Candidatus Phytoplasma asiaticum</name>
    <dbReference type="NCBI Taxonomy" id="2763338"/>
    <lineage>
        <taxon>Bacteria</taxon>
        <taxon>Bacillati</taxon>
        <taxon>Mycoplasmatota</taxon>
        <taxon>Mollicutes</taxon>
        <taxon>Acholeplasmatales</taxon>
        <taxon>Acholeplasmataceae</taxon>
        <taxon>Candidatus Phytoplasma</taxon>
        <taxon>16SrII (Peanut WB group)</taxon>
    </lineage>
</organism>
<dbReference type="AlphaFoldDB" id="A0AAX3B9U6"/>
<accession>A0AAX3B9U6</accession>
<sequence>MVKLKKIIKTINMGLLVVFLLLIVNININSLIAIPNNKIMTQKNENMKISNIYLEKEEDISNYLIRFNCYECFSSLVLEYPCYNGENIRYDLSWIIQNPPLIKLNSTNYKLMCIVFDKGIREKKDFVFSLEDLKNMSNGASNMYIFWLKELGIKNEVKKDMQNIKQIIFNRLEIEFQKNIIVEMDNKINLLKEEQKNFQSKFLVKQLEILQLQVEKKFLENNLKSKTQELLNTQKATETEITHLRKEIQNIQIQLDIKNQENSNKNQKIEELKKQLNLLKTEIEKIKEEKIKYQVMKKSLEQKQNTYSGIFSLLYNKMFE</sequence>
<reference evidence="2 3" key="1">
    <citation type="submission" date="2022-05" db="EMBL/GenBank/DDBJ databases">
        <title>'Parthenium hysterophorus' phyllody phytoplasma strain PR34.</title>
        <authorList>
            <person name="Kirdat K."/>
            <person name="Tiwarekar B."/>
            <person name="Yadav A."/>
        </authorList>
    </citation>
    <scope>NUCLEOTIDE SEQUENCE [LARGE SCALE GENOMIC DNA]</scope>
    <source>
        <strain evidence="2 3">PR34</strain>
    </source>
</reference>
<keyword evidence="3" id="KW-1185">Reference proteome</keyword>
<gene>
    <name evidence="2" type="ORF">H7686_0001130</name>
</gene>
<dbReference type="EMBL" id="CP097206">
    <property type="protein sequence ID" value="UQV27406.1"/>
    <property type="molecule type" value="Genomic_DNA"/>
</dbReference>